<comment type="caution">
    <text evidence="1">The sequence shown here is derived from an EMBL/GenBank/DDBJ whole genome shotgun (WGS) entry which is preliminary data.</text>
</comment>
<proteinExistence type="predicted"/>
<protein>
    <submittedName>
        <fullName evidence="1">Uncharacterized protein</fullName>
    </submittedName>
</protein>
<name>A0ABN9XJ86_9DINO</name>
<dbReference type="EMBL" id="CAUYUJ010020457">
    <property type="protein sequence ID" value="CAK0898303.1"/>
    <property type="molecule type" value="Genomic_DNA"/>
</dbReference>
<dbReference type="Proteomes" id="UP001189429">
    <property type="component" value="Unassembled WGS sequence"/>
</dbReference>
<keyword evidence="2" id="KW-1185">Reference proteome</keyword>
<feature type="non-terminal residue" evidence="1">
    <location>
        <position position="1"/>
    </location>
</feature>
<gene>
    <name evidence="1" type="ORF">PCOR1329_LOCUS76208</name>
</gene>
<organism evidence="1 2">
    <name type="scientific">Prorocentrum cordatum</name>
    <dbReference type="NCBI Taxonomy" id="2364126"/>
    <lineage>
        <taxon>Eukaryota</taxon>
        <taxon>Sar</taxon>
        <taxon>Alveolata</taxon>
        <taxon>Dinophyceae</taxon>
        <taxon>Prorocentrales</taxon>
        <taxon>Prorocentraceae</taxon>
        <taxon>Prorocentrum</taxon>
    </lineage>
</organism>
<evidence type="ECO:0000313" key="2">
    <source>
        <dbReference type="Proteomes" id="UP001189429"/>
    </source>
</evidence>
<accession>A0ABN9XJ86</accession>
<reference evidence="1" key="1">
    <citation type="submission" date="2023-10" db="EMBL/GenBank/DDBJ databases">
        <authorList>
            <person name="Chen Y."/>
            <person name="Shah S."/>
            <person name="Dougan E. K."/>
            <person name="Thang M."/>
            <person name="Chan C."/>
        </authorList>
    </citation>
    <scope>NUCLEOTIDE SEQUENCE [LARGE SCALE GENOMIC DNA]</scope>
</reference>
<evidence type="ECO:0000313" key="1">
    <source>
        <dbReference type="EMBL" id="CAK0898303.1"/>
    </source>
</evidence>
<sequence>AIQAKLVQADQPTKPRQTRSVNMARIAARRLLALGAAAALALQLAPSAFVPAPQPTGVSAVVAGAAAGYLTSLPAALARIPGGKFEKAKDITMPAPPEDGLTDAQVALSLFVALLLMFANIKVSQALWEGPRVDRFRDGQTKGYITPLVRRLDRFGF</sequence>